<comment type="caution">
    <text evidence="3">The sequence shown here is derived from an EMBL/GenBank/DDBJ whole genome shotgun (WGS) entry which is preliminary data.</text>
</comment>
<dbReference type="STRING" id="742743.HMPREF9453_01446"/>
<feature type="transmembrane region" description="Helical" evidence="1">
    <location>
        <begin position="80"/>
        <end position="100"/>
    </location>
</feature>
<keyword evidence="1" id="KW-1133">Transmembrane helix</keyword>
<feature type="transmembrane region" description="Helical" evidence="1">
    <location>
        <begin position="238"/>
        <end position="256"/>
    </location>
</feature>
<evidence type="ECO:0000256" key="1">
    <source>
        <dbReference type="SAM" id="Phobius"/>
    </source>
</evidence>
<evidence type="ECO:0000313" key="4">
    <source>
        <dbReference type="Proteomes" id="UP000003277"/>
    </source>
</evidence>
<feature type="transmembrane region" description="Helical" evidence="1">
    <location>
        <begin position="320"/>
        <end position="339"/>
    </location>
</feature>
<feature type="transmembrane region" description="Helical" evidence="1">
    <location>
        <begin position="262"/>
        <end position="282"/>
    </location>
</feature>
<feature type="transmembrane region" description="Helical" evidence="1">
    <location>
        <begin position="402"/>
        <end position="422"/>
    </location>
</feature>
<feature type="transmembrane region" description="Helical" evidence="1">
    <location>
        <begin position="214"/>
        <end position="231"/>
    </location>
</feature>
<organism evidence="3 4">
    <name type="scientific">Dialister succinatiphilus YIT 11850</name>
    <dbReference type="NCBI Taxonomy" id="742743"/>
    <lineage>
        <taxon>Bacteria</taxon>
        <taxon>Bacillati</taxon>
        <taxon>Bacillota</taxon>
        <taxon>Negativicutes</taxon>
        <taxon>Veillonellales</taxon>
        <taxon>Veillonellaceae</taxon>
        <taxon>Dialister</taxon>
    </lineage>
</organism>
<feature type="transmembrane region" description="Helical" evidence="1">
    <location>
        <begin position="168"/>
        <end position="185"/>
    </location>
</feature>
<dbReference type="HOGENOM" id="CLU_568300_0_0_9"/>
<feature type="transmembrane region" description="Helical" evidence="1">
    <location>
        <begin position="373"/>
        <end position="395"/>
    </location>
</feature>
<dbReference type="eggNOG" id="ENOG5033RZP">
    <property type="taxonomic scope" value="Bacteria"/>
</dbReference>
<dbReference type="PATRIC" id="fig|742743.3.peg.1471"/>
<gene>
    <name evidence="3" type="ORF">HMPREF9453_01446</name>
</gene>
<evidence type="ECO:0000313" key="3">
    <source>
        <dbReference type="EMBL" id="EHO62581.1"/>
    </source>
</evidence>
<feature type="transmembrane region" description="Helical" evidence="1">
    <location>
        <begin position="428"/>
        <end position="447"/>
    </location>
</feature>
<dbReference type="OrthoDB" id="1633784at2"/>
<dbReference type="AlphaFoldDB" id="H1D1F8"/>
<proteinExistence type="predicted"/>
<feature type="transmembrane region" description="Helical" evidence="1">
    <location>
        <begin position="192"/>
        <end position="208"/>
    </location>
</feature>
<evidence type="ECO:0000259" key="2">
    <source>
        <dbReference type="Pfam" id="PF09925"/>
    </source>
</evidence>
<dbReference type="EMBL" id="ADLT01000049">
    <property type="protein sequence ID" value="EHO62581.1"/>
    <property type="molecule type" value="Genomic_DNA"/>
</dbReference>
<feature type="transmembrane region" description="Helical" evidence="1">
    <location>
        <begin position="346"/>
        <end position="367"/>
    </location>
</feature>
<feature type="domain" description="DUF2157" evidence="2">
    <location>
        <begin position="20"/>
        <end position="190"/>
    </location>
</feature>
<dbReference type="Proteomes" id="UP000003277">
    <property type="component" value="Unassembled WGS sequence"/>
</dbReference>
<reference evidence="3 4" key="1">
    <citation type="submission" date="2011-11" db="EMBL/GenBank/DDBJ databases">
        <title>The Genome Sequence of Dialister succinatiphilus YIT 11850.</title>
        <authorList>
            <consortium name="The Broad Institute Genome Sequencing Platform"/>
            <person name="Earl A."/>
            <person name="Ward D."/>
            <person name="Feldgarden M."/>
            <person name="Gevers D."/>
            <person name="Morotomi M."/>
            <person name="Young S.K."/>
            <person name="Zeng Q."/>
            <person name="Gargeya S."/>
            <person name="Fitzgerald M."/>
            <person name="Haas B."/>
            <person name="Abouelleil A."/>
            <person name="Alvarado L."/>
            <person name="Arachchi H.M."/>
            <person name="Berlin A."/>
            <person name="Brown A."/>
            <person name="Chapman S.B."/>
            <person name="Dunbar C."/>
            <person name="Gearin G."/>
            <person name="Goldberg J."/>
            <person name="Griggs A."/>
            <person name="Gujja S."/>
            <person name="Heiman D."/>
            <person name="Howarth C."/>
            <person name="Lui A."/>
            <person name="MacDonald P.J.P."/>
            <person name="Montmayeur A."/>
            <person name="Murphy C."/>
            <person name="Neiman D."/>
            <person name="Pearson M."/>
            <person name="Priest M."/>
            <person name="Roberts A."/>
            <person name="Saif S."/>
            <person name="Shea T."/>
            <person name="Sisk P."/>
            <person name="Stolte C."/>
            <person name="Sykes S."/>
            <person name="Wortman J."/>
            <person name="Nusbaum C."/>
            <person name="Birren B."/>
        </authorList>
    </citation>
    <scope>NUCLEOTIDE SEQUENCE [LARGE SCALE GENOMIC DNA]</scope>
    <source>
        <strain evidence="3 4">YIT 11850</strain>
    </source>
</reference>
<dbReference type="InterPro" id="IPR018677">
    <property type="entry name" value="DUF2157"/>
</dbReference>
<keyword evidence="1" id="KW-0812">Transmembrane</keyword>
<sequence>MNRDVIGMSNRGWLKQEIPHWVKEEVITEDAGKKILSRYKRQDSAAYREALFILAAVCIIGGIFFLCASLWSGLDQDQRFLLALAPLAVSFILAAAVALVDKGLLAPKEKKKEMDGEETEEEVLLPKKSPPVHRVPVFLREAASTFHGICLIAAFWMVGDSFKLSSDLYTALALCAFLLLIMTVVTESAGMGIIYMIVSVGIFYSAPVRGWPEAASWIYMFLALGILGHMLRSHRDRAVVCFSWVWAVGILLLIFWSAGNMLWQTIFFSLAASLTWMAGGLFRSYGLGADALRFFGGIAVFAVLLEGSYGAVWADISGSYALWFIFLLFLAADGVLLFRMALKKEWLSVLAGLTPFVMGLSAIVSIFETSGALPAIIVSVYTGILAGGVIIRGLLTDRAVQSWAGVFLLAGDGAIRVIDSALTFAQRGFFFLGIGLLAAVICYFLYLPSRKKAPVHRDRENQGEEGSR</sequence>
<keyword evidence="1" id="KW-0472">Membrane</keyword>
<keyword evidence="4" id="KW-1185">Reference proteome</keyword>
<protein>
    <recommendedName>
        <fullName evidence="2">DUF2157 domain-containing protein</fullName>
    </recommendedName>
</protein>
<feature type="transmembrane region" description="Helical" evidence="1">
    <location>
        <begin position="50"/>
        <end position="74"/>
    </location>
</feature>
<feature type="transmembrane region" description="Helical" evidence="1">
    <location>
        <begin position="137"/>
        <end position="156"/>
    </location>
</feature>
<accession>H1D1F8</accession>
<name>H1D1F8_9FIRM</name>
<feature type="transmembrane region" description="Helical" evidence="1">
    <location>
        <begin position="294"/>
        <end position="314"/>
    </location>
</feature>
<dbReference type="Pfam" id="PF09925">
    <property type="entry name" value="DUF2157"/>
    <property type="match status" value="1"/>
</dbReference>